<comment type="caution">
    <text evidence="1">The sequence shown here is derived from an EMBL/GenBank/DDBJ whole genome shotgun (WGS) entry which is preliminary data.</text>
</comment>
<reference evidence="1 2" key="1">
    <citation type="submission" date="2020-03" db="EMBL/GenBank/DDBJ databases">
        <title>Complete genome sequence of sixteen Streptomyces strains facilitates identification of candidate genes involved in plant growth-promotion in grain legumes and cereals.</title>
        <authorList>
            <person name="Gopalakrishnan S."/>
            <person name="Thakur V."/>
            <person name="Saxena R."/>
            <person name="Vadlamudi S."/>
            <person name="Purohit S."/>
            <person name="Kumar V."/>
            <person name="Rathore A."/>
            <person name="Chitikineni A."/>
            <person name="Varshney R.K."/>
        </authorList>
    </citation>
    <scope>NUCLEOTIDE SEQUENCE [LARGE SCALE GENOMIC DNA]</scope>
    <source>
        <strain evidence="1 2">KAI-180</strain>
    </source>
</reference>
<accession>A0A7Y6F540</accession>
<keyword evidence="2" id="KW-1185">Reference proteome</keyword>
<protein>
    <submittedName>
        <fullName evidence="1">Uncharacterized protein</fullName>
    </submittedName>
</protein>
<name>A0A7Y6F540_9ACTN</name>
<evidence type="ECO:0000313" key="2">
    <source>
        <dbReference type="Proteomes" id="UP000540128"/>
    </source>
</evidence>
<sequence>MTRRLSPAEQLAAAARDTTLANILATADADGWTLNVVKQAVLAVGRHRDEFSANDFRDLLPELGAQMVGVAVRGLATQRLIEPTGARVPSTLPSTHGHGIAVYRLTPLGRGQQQEAAA</sequence>
<dbReference type="Proteomes" id="UP000540128">
    <property type="component" value="Unassembled WGS sequence"/>
</dbReference>
<evidence type="ECO:0000313" key="1">
    <source>
        <dbReference type="EMBL" id="NUV32007.1"/>
    </source>
</evidence>
<gene>
    <name evidence="1" type="ORF">G6W59_27580</name>
</gene>
<organism evidence="1 2">
    <name type="scientific">Streptomyces odorifer</name>
    <dbReference type="NCBI Taxonomy" id="53450"/>
    <lineage>
        <taxon>Bacteria</taxon>
        <taxon>Bacillati</taxon>
        <taxon>Actinomycetota</taxon>
        <taxon>Actinomycetes</taxon>
        <taxon>Kitasatosporales</taxon>
        <taxon>Streptomycetaceae</taxon>
        <taxon>Streptomyces</taxon>
        <taxon>Streptomyces albidoflavus group</taxon>
    </lineage>
</organism>
<dbReference type="EMBL" id="JAANNT010000035">
    <property type="protein sequence ID" value="NUV32007.1"/>
    <property type="molecule type" value="Genomic_DNA"/>
</dbReference>
<dbReference type="AlphaFoldDB" id="A0A7Y6F540"/>
<proteinExistence type="predicted"/>
<dbReference type="RefSeq" id="WP_191835172.1">
    <property type="nucleotide sequence ID" value="NZ_JAANNT010000035.1"/>
</dbReference>